<keyword evidence="3 5" id="KW-1133">Transmembrane helix</keyword>
<feature type="transmembrane region" description="Helical" evidence="5">
    <location>
        <begin position="6"/>
        <end position="21"/>
    </location>
</feature>
<evidence type="ECO:0000256" key="3">
    <source>
        <dbReference type="ARBA" id="ARBA00022989"/>
    </source>
</evidence>
<proteinExistence type="predicted"/>
<dbReference type="Proteomes" id="UP001369082">
    <property type="component" value="Unassembled WGS sequence"/>
</dbReference>
<sequence>MNWFDYTILAVIGLSALISVMRGFTKEAVSLATWFAAFFVASNFYPEVTQFLTGIEDSKLRNSAAIAILFIATLLAGGLINYIINRLIAVTGLSGTDRLLGAIFGAIRGILIVSALLFFIDYMTSFNEQIWWKEAQLPPHFSFIISWFFEHLESSSTFLKDLQTTVI</sequence>
<evidence type="ECO:0000256" key="5">
    <source>
        <dbReference type="SAM" id="Phobius"/>
    </source>
</evidence>
<evidence type="ECO:0000256" key="1">
    <source>
        <dbReference type="ARBA" id="ARBA00004141"/>
    </source>
</evidence>
<comment type="subcellular location">
    <subcellularLocation>
        <location evidence="1">Membrane</location>
        <topology evidence="1">Multi-pass membrane protein</topology>
    </subcellularLocation>
</comment>
<evidence type="ECO:0000313" key="6">
    <source>
        <dbReference type="EMBL" id="MEL0628611.1"/>
    </source>
</evidence>
<protein>
    <submittedName>
        <fullName evidence="6">CvpA family protein</fullName>
    </submittedName>
</protein>
<evidence type="ECO:0000313" key="7">
    <source>
        <dbReference type="Proteomes" id="UP001369082"/>
    </source>
</evidence>
<gene>
    <name evidence="6" type="ORF">V6256_03235</name>
</gene>
<evidence type="ECO:0000256" key="4">
    <source>
        <dbReference type="ARBA" id="ARBA00023136"/>
    </source>
</evidence>
<dbReference type="InterPro" id="IPR052719">
    <property type="entry name" value="CvpA-like"/>
</dbReference>
<dbReference type="RefSeq" id="WP_341596621.1">
    <property type="nucleotide sequence ID" value="NZ_JBAKAZ010000007.1"/>
</dbReference>
<reference evidence="6 7" key="1">
    <citation type="submission" date="2024-02" db="EMBL/GenBank/DDBJ databases">
        <title>Bacteria isolated from the canopy kelp, Nereocystis luetkeana.</title>
        <authorList>
            <person name="Pfister C.A."/>
            <person name="Younker I.T."/>
            <person name="Light S.H."/>
        </authorList>
    </citation>
    <scope>NUCLEOTIDE SEQUENCE [LARGE SCALE GENOMIC DNA]</scope>
    <source>
        <strain evidence="6 7">TI.1.05</strain>
    </source>
</reference>
<keyword evidence="2 5" id="KW-0812">Transmembrane</keyword>
<organism evidence="6 7">
    <name type="scientific">Psychromonas aquatilis</name>
    <dbReference type="NCBI Taxonomy" id="2005072"/>
    <lineage>
        <taxon>Bacteria</taxon>
        <taxon>Pseudomonadati</taxon>
        <taxon>Pseudomonadota</taxon>
        <taxon>Gammaproteobacteria</taxon>
        <taxon>Alteromonadales</taxon>
        <taxon>Psychromonadaceae</taxon>
        <taxon>Psychromonas</taxon>
    </lineage>
</organism>
<accession>A0ABU9GMU7</accession>
<keyword evidence="7" id="KW-1185">Reference proteome</keyword>
<evidence type="ECO:0000256" key="2">
    <source>
        <dbReference type="ARBA" id="ARBA00022692"/>
    </source>
</evidence>
<dbReference type="PANTHER" id="PTHR36926:SF1">
    <property type="entry name" value="COLICIN V PRODUCTION PROTEIN"/>
    <property type="match status" value="1"/>
</dbReference>
<keyword evidence="4 5" id="KW-0472">Membrane</keyword>
<dbReference type="EMBL" id="JBAKAZ010000007">
    <property type="protein sequence ID" value="MEL0628611.1"/>
    <property type="molecule type" value="Genomic_DNA"/>
</dbReference>
<feature type="transmembrane region" description="Helical" evidence="5">
    <location>
        <begin position="28"/>
        <end position="45"/>
    </location>
</feature>
<dbReference type="PANTHER" id="PTHR36926">
    <property type="entry name" value="COLICIN V PRODUCTION PROTEIN"/>
    <property type="match status" value="1"/>
</dbReference>
<dbReference type="Pfam" id="PF02674">
    <property type="entry name" value="Colicin_V"/>
    <property type="match status" value="1"/>
</dbReference>
<dbReference type="InterPro" id="IPR003825">
    <property type="entry name" value="Colicin-V_CvpA"/>
</dbReference>
<name>A0ABU9GMU7_9GAMM</name>
<comment type="caution">
    <text evidence="6">The sequence shown here is derived from an EMBL/GenBank/DDBJ whole genome shotgun (WGS) entry which is preliminary data.</text>
</comment>
<feature type="transmembrane region" description="Helical" evidence="5">
    <location>
        <begin position="65"/>
        <end position="87"/>
    </location>
</feature>
<feature type="transmembrane region" description="Helical" evidence="5">
    <location>
        <begin position="99"/>
        <end position="120"/>
    </location>
</feature>